<dbReference type="Proteomes" id="UP000626148">
    <property type="component" value="Unassembled WGS sequence"/>
</dbReference>
<organism evidence="11 12">
    <name type="scientific">Saccharospirillum salsuginis</name>
    <dbReference type="NCBI Taxonomy" id="418750"/>
    <lineage>
        <taxon>Bacteria</taxon>
        <taxon>Pseudomonadati</taxon>
        <taxon>Pseudomonadota</taxon>
        <taxon>Gammaproteobacteria</taxon>
        <taxon>Oceanospirillales</taxon>
        <taxon>Saccharospirillaceae</taxon>
        <taxon>Saccharospirillum</taxon>
    </lineage>
</organism>
<comment type="similarity">
    <text evidence="10">Belongs to the PlsX family.</text>
</comment>
<evidence type="ECO:0000313" key="12">
    <source>
        <dbReference type="Proteomes" id="UP000626148"/>
    </source>
</evidence>
<evidence type="ECO:0000256" key="7">
    <source>
        <dbReference type="ARBA" id="ARBA00023264"/>
    </source>
</evidence>
<evidence type="ECO:0000256" key="1">
    <source>
        <dbReference type="ARBA" id="ARBA00001232"/>
    </source>
</evidence>
<dbReference type="Pfam" id="PF02504">
    <property type="entry name" value="FA_synthesis"/>
    <property type="match status" value="1"/>
</dbReference>
<reference evidence="11" key="2">
    <citation type="submission" date="2020-09" db="EMBL/GenBank/DDBJ databases">
        <authorList>
            <person name="Sun Q."/>
            <person name="Kim S."/>
        </authorList>
    </citation>
    <scope>NUCLEOTIDE SEQUENCE</scope>
    <source>
        <strain evidence="11">KCTC 22169</strain>
    </source>
</reference>
<comment type="function">
    <text evidence="10">Catalyzes the reversible formation of acyl-phosphate (acyl-PO(4)) from acyl-[acyl-carrier-protein] (acyl-ACP). This enzyme utilizes acyl-ACP as fatty acyl donor, but not acyl-CoA.</text>
</comment>
<keyword evidence="12" id="KW-1185">Reference proteome</keyword>
<keyword evidence="7 10" id="KW-1208">Phospholipid metabolism</keyword>
<dbReference type="GO" id="GO:0006633">
    <property type="term" value="P:fatty acid biosynthetic process"/>
    <property type="evidence" value="ECO:0007669"/>
    <property type="project" value="UniProtKB-UniRule"/>
</dbReference>
<evidence type="ECO:0000256" key="4">
    <source>
        <dbReference type="ARBA" id="ARBA00022679"/>
    </source>
</evidence>
<evidence type="ECO:0000256" key="6">
    <source>
        <dbReference type="ARBA" id="ARBA00023209"/>
    </source>
</evidence>
<evidence type="ECO:0000313" key="11">
    <source>
        <dbReference type="EMBL" id="GGX51855.1"/>
    </source>
</evidence>
<evidence type="ECO:0000256" key="2">
    <source>
        <dbReference type="ARBA" id="ARBA00022490"/>
    </source>
</evidence>
<comment type="subunit">
    <text evidence="9 10">Homodimer. Probably interacts with PlsY.</text>
</comment>
<keyword evidence="3 10" id="KW-0444">Lipid biosynthesis</keyword>
<keyword evidence="6 10" id="KW-0594">Phospholipid biosynthesis</keyword>
<gene>
    <name evidence="10 11" type="primary">plsX</name>
    <name evidence="11" type="ORF">GCM10007392_18950</name>
</gene>
<dbReference type="PANTHER" id="PTHR30100:SF1">
    <property type="entry name" value="PHOSPHATE ACYLTRANSFERASE"/>
    <property type="match status" value="1"/>
</dbReference>
<keyword evidence="4 10" id="KW-0808">Transferase</keyword>
<evidence type="ECO:0000256" key="5">
    <source>
        <dbReference type="ARBA" id="ARBA00023098"/>
    </source>
</evidence>
<dbReference type="EMBL" id="BMXR01000004">
    <property type="protein sequence ID" value="GGX51855.1"/>
    <property type="molecule type" value="Genomic_DNA"/>
</dbReference>
<comment type="subcellular location">
    <subcellularLocation>
        <location evidence="10">Cytoplasm</location>
    </subcellularLocation>
    <text evidence="10">Associated with the membrane possibly through PlsY.</text>
</comment>
<comment type="catalytic activity">
    <reaction evidence="1 10">
        <text>a fatty acyl-[ACP] + phosphate = an acyl phosphate + holo-[ACP]</text>
        <dbReference type="Rhea" id="RHEA:42292"/>
        <dbReference type="Rhea" id="RHEA-COMP:9685"/>
        <dbReference type="Rhea" id="RHEA-COMP:14125"/>
        <dbReference type="ChEBI" id="CHEBI:43474"/>
        <dbReference type="ChEBI" id="CHEBI:59918"/>
        <dbReference type="ChEBI" id="CHEBI:64479"/>
        <dbReference type="ChEBI" id="CHEBI:138651"/>
        <dbReference type="EC" id="2.3.1.274"/>
    </reaction>
</comment>
<sequence>MADLAIDLHGGDLGPSHLIPASLRYFQQHPQHNGLLFGLTDSCKPHLPTRLPANVDFKPCHHHLPAELNPAQLLRHRYGSGLELAYETLADQGVDAVVSSEHTGVLMALMHRHGVPHPAVDRPVLVSWVPTARKPIVMLDLGASFSASAEQLLGFAAIGQAIASESRARKPSLALLNLGVEANKGPHSLRLAAEQLRQWPDLDFRGFIEADQIFQGRLDLVITDGFTGNAVIKSAEGTLDLTLSALREQLQGDWLGRVLGYFLNRRLKPQFVRLDPRRSNGALLAGSPMTVIKSHGDADALAFQAAIGRAVDAVEGRWCGRILDRLDQLIR</sequence>
<dbReference type="PANTHER" id="PTHR30100">
    <property type="entry name" value="FATTY ACID/PHOSPHOLIPID SYNTHESIS PROTEIN PLSX"/>
    <property type="match status" value="1"/>
</dbReference>
<dbReference type="EC" id="2.3.1.274" evidence="8 10"/>
<dbReference type="GO" id="GO:0005737">
    <property type="term" value="C:cytoplasm"/>
    <property type="evidence" value="ECO:0007669"/>
    <property type="project" value="UniProtKB-SubCell"/>
</dbReference>
<dbReference type="RefSeq" id="WP_189608303.1">
    <property type="nucleotide sequence ID" value="NZ_BMXR01000004.1"/>
</dbReference>
<dbReference type="Gene3D" id="3.40.718.10">
    <property type="entry name" value="Isopropylmalate Dehydrogenase"/>
    <property type="match status" value="1"/>
</dbReference>
<dbReference type="HAMAP" id="MF_00019">
    <property type="entry name" value="PlsX"/>
    <property type="match status" value="1"/>
</dbReference>
<evidence type="ECO:0000256" key="8">
    <source>
        <dbReference type="ARBA" id="ARBA00024069"/>
    </source>
</evidence>
<comment type="caution">
    <text evidence="11">The sequence shown here is derived from an EMBL/GenBank/DDBJ whole genome shotgun (WGS) entry which is preliminary data.</text>
</comment>
<keyword evidence="2 10" id="KW-0963">Cytoplasm</keyword>
<keyword evidence="11" id="KW-0012">Acyltransferase</keyword>
<dbReference type="AlphaFoldDB" id="A0A918K8T1"/>
<evidence type="ECO:0000256" key="9">
    <source>
        <dbReference type="ARBA" id="ARBA00046608"/>
    </source>
</evidence>
<dbReference type="InterPro" id="IPR003664">
    <property type="entry name" value="FA_synthesis"/>
</dbReference>
<proteinExistence type="inferred from homology"/>
<name>A0A918K8T1_9GAMM</name>
<reference evidence="11" key="1">
    <citation type="journal article" date="2014" name="Int. J. Syst. Evol. Microbiol.">
        <title>Complete genome sequence of Corynebacterium casei LMG S-19264T (=DSM 44701T), isolated from a smear-ripened cheese.</title>
        <authorList>
            <consortium name="US DOE Joint Genome Institute (JGI-PGF)"/>
            <person name="Walter F."/>
            <person name="Albersmeier A."/>
            <person name="Kalinowski J."/>
            <person name="Ruckert C."/>
        </authorList>
    </citation>
    <scope>NUCLEOTIDE SEQUENCE</scope>
    <source>
        <strain evidence="11">KCTC 22169</strain>
    </source>
</reference>
<dbReference type="GO" id="GO:0043811">
    <property type="term" value="F:phosphate:acyl-[acyl carrier protein] acyltransferase activity"/>
    <property type="evidence" value="ECO:0007669"/>
    <property type="project" value="UniProtKB-UniRule"/>
</dbReference>
<dbReference type="InterPro" id="IPR012281">
    <property type="entry name" value="Phospholipid_synth_PlsX-like"/>
</dbReference>
<dbReference type="GO" id="GO:0008654">
    <property type="term" value="P:phospholipid biosynthetic process"/>
    <property type="evidence" value="ECO:0007669"/>
    <property type="project" value="UniProtKB-KW"/>
</dbReference>
<dbReference type="SUPFAM" id="SSF53659">
    <property type="entry name" value="Isocitrate/Isopropylmalate dehydrogenase-like"/>
    <property type="match status" value="1"/>
</dbReference>
<accession>A0A918K8T1</accession>
<evidence type="ECO:0000256" key="10">
    <source>
        <dbReference type="HAMAP-Rule" id="MF_00019"/>
    </source>
</evidence>
<dbReference type="PIRSF" id="PIRSF002465">
    <property type="entry name" value="Phsphlp_syn_PlsX"/>
    <property type="match status" value="1"/>
</dbReference>
<evidence type="ECO:0000256" key="3">
    <source>
        <dbReference type="ARBA" id="ARBA00022516"/>
    </source>
</evidence>
<protein>
    <recommendedName>
        <fullName evidence="8 10">Phosphate acyltransferase</fullName>
        <ecNumber evidence="8 10">2.3.1.274</ecNumber>
    </recommendedName>
    <alternativeName>
        <fullName evidence="10">Acyl-ACP phosphotransacylase</fullName>
    </alternativeName>
    <alternativeName>
        <fullName evidence="10">Acyl-[acyl-carrier-protein]--phosphate acyltransferase</fullName>
    </alternativeName>
    <alternativeName>
        <fullName evidence="10">Phosphate-acyl-ACP acyltransferase</fullName>
    </alternativeName>
</protein>
<keyword evidence="5 10" id="KW-0443">Lipid metabolism</keyword>
<comment type="pathway">
    <text evidence="10">Lipid metabolism; phospholipid metabolism.</text>
</comment>